<dbReference type="Proteomes" id="UP001291309">
    <property type="component" value="Unassembled WGS sequence"/>
</dbReference>
<dbReference type="RefSeq" id="WP_321548358.1">
    <property type="nucleotide sequence ID" value="NZ_JAXIVS010000008.1"/>
</dbReference>
<organism evidence="2 3">
    <name type="scientific">Hyalangium rubrum</name>
    <dbReference type="NCBI Taxonomy" id="3103134"/>
    <lineage>
        <taxon>Bacteria</taxon>
        <taxon>Pseudomonadati</taxon>
        <taxon>Myxococcota</taxon>
        <taxon>Myxococcia</taxon>
        <taxon>Myxococcales</taxon>
        <taxon>Cystobacterineae</taxon>
        <taxon>Archangiaceae</taxon>
        <taxon>Hyalangium</taxon>
    </lineage>
</organism>
<protein>
    <submittedName>
        <fullName evidence="2">DUF6232 family protein</fullName>
    </submittedName>
</protein>
<keyword evidence="1" id="KW-0812">Transmembrane</keyword>
<keyword evidence="3" id="KW-1185">Reference proteome</keyword>
<dbReference type="Pfam" id="PF19744">
    <property type="entry name" value="DUF6232"/>
    <property type="match status" value="1"/>
</dbReference>
<keyword evidence="1" id="KW-1133">Transmembrane helix</keyword>
<sequence length="164" mass="17679">MMDFAVASLTAPSGTQETTLFQMKGVLVTSQRLVTDGRTWLLGDVERVEAVHRAPRVLPLLCILSLGVVLGLPVLHAAMAAPGAQGKGVYEAALGLAGLAIFGSIAGLLLAEDTYWLVLWTRQQERRVFRSRDHRLVSRLAVLVTEAAVAARQRPGSVTPPGWR</sequence>
<evidence type="ECO:0000256" key="1">
    <source>
        <dbReference type="SAM" id="Phobius"/>
    </source>
</evidence>
<accession>A0ABU5H837</accession>
<keyword evidence="1" id="KW-0472">Membrane</keyword>
<dbReference type="InterPro" id="IPR045629">
    <property type="entry name" value="DUF6232"/>
</dbReference>
<gene>
    <name evidence="2" type="ORF">SYV04_24815</name>
</gene>
<evidence type="ECO:0000313" key="2">
    <source>
        <dbReference type="EMBL" id="MDY7229639.1"/>
    </source>
</evidence>
<comment type="caution">
    <text evidence="2">The sequence shown here is derived from an EMBL/GenBank/DDBJ whole genome shotgun (WGS) entry which is preliminary data.</text>
</comment>
<dbReference type="EMBL" id="JAXIVS010000008">
    <property type="protein sequence ID" value="MDY7229639.1"/>
    <property type="molecule type" value="Genomic_DNA"/>
</dbReference>
<feature type="transmembrane region" description="Helical" evidence="1">
    <location>
        <begin position="93"/>
        <end position="120"/>
    </location>
</feature>
<reference evidence="2 3" key="1">
    <citation type="submission" date="2023-12" db="EMBL/GenBank/DDBJ databases">
        <title>the genome sequence of Hyalangium sp. s54d21.</title>
        <authorList>
            <person name="Zhang X."/>
        </authorList>
    </citation>
    <scope>NUCLEOTIDE SEQUENCE [LARGE SCALE GENOMIC DNA]</scope>
    <source>
        <strain evidence="3">s54d21</strain>
    </source>
</reference>
<evidence type="ECO:0000313" key="3">
    <source>
        <dbReference type="Proteomes" id="UP001291309"/>
    </source>
</evidence>
<feature type="transmembrane region" description="Helical" evidence="1">
    <location>
        <begin position="57"/>
        <end position="81"/>
    </location>
</feature>
<name>A0ABU5H837_9BACT</name>
<proteinExistence type="predicted"/>